<organism evidence="1 2">
    <name type="scientific">Citrus x changshan-huyou</name>
    <dbReference type="NCBI Taxonomy" id="2935761"/>
    <lineage>
        <taxon>Eukaryota</taxon>
        <taxon>Viridiplantae</taxon>
        <taxon>Streptophyta</taxon>
        <taxon>Embryophyta</taxon>
        <taxon>Tracheophyta</taxon>
        <taxon>Spermatophyta</taxon>
        <taxon>Magnoliopsida</taxon>
        <taxon>eudicotyledons</taxon>
        <taxon>Gunneridae</taxon>
        <taxon>Pentapetalae</taxon>
        <taxon>rosids</taxon>
        <taxon>malvids</taxon>
        <taxon>Sapindales</taxon>
        <taxon>Rutaceae</taxon>
        <taxon>Aurantioideae</taxon>
        <taxon>Citrus</taxon>
    </lineage>
</organism>
<sequence>MKIEIPQFDGLFMIKEFFDWLAEVDIRETENQKISRFIDGLHSDIHDERWTMLVKGGSDICEMVSCICSGVVNLLRPWRWTVLEIGGSDIYEVVCCICSGGKYSGGG</sequence>
<evidence type="ECO:0000313" key="2">
    <source>
        <dbReference type="Proteomes" id="UP001428341"/>
    </source>
</evidence>
<gene>
    <name evidence="1" type="ORF">WN944_027551</name>
</gene>
<protein>
    <submittedName>
        <fullName evidence="1">Uncharacterized protein</fullName>
    </submittedName>
</protein>
<comment type="caution">
    <text evidence="1">The sequence shown here is derived from an EMBL/GenBank/DDBJ whole genome shotgun (WGS) entry which is preliminary data.</text>
</comment>
<name>A0AAP0LP01_9ROSI</name>
<proteinExistence type="predicted"/>
<keyword evidence="2" id="KW-1185">Reference proteome</keyword>
<accession>A0AAP0LP01</accession>
<evidence type="ECO:0000313" key="1">
    <source>
        <dbReference type="EMBL" id="KAK9175544.1"/>
    </source>
</evidence>
<dbReference type="AlphaFoldDB" id="A0AAP0LP01"/>
<reference evidence="1 2" key="1">
    <citation type="submission" date="2024-05" db="EMBL/GenBank/DDBJ databases">
        <title>Haplotype-resolved chromosome-level genome assembly of Huyou (Citrus changshanensis).</title>
        <authorList>
            <person name="Miao C."/>
            <person name="Chen W."/>
            <person name="Wu Y."/>
            <person name="Wang L."/>
            <person name="Zhao S."/>
            <person name="Grierson D."/>
            <person name="Xu C."/>
            <person name="Chen K."/>
        </authorList>
    </citation>
    <scope>NUCLEOTIDE SEQUENCE [LARGE SCALE GENOMIC DNA]</scope>
    <source>
        <strain evidence="1">01-14</strain>
        <tissue evidence="1">Leaf</tissue>
    </source>
</reference>
<dbReference type="EMBL" id="JBCGBO010000025">
    <property type="protein sequence ID" value="KAK9175544.1"/>
    <property type="molecule type" value="Genomic_DNA"/>
</dbReference>
<dbReference type="Proteomes" id="UP001428341">
    <property type="component" value="Unassembled WGS sequence"/>
</dbReference>